<sequence>MNKDTFDITEDTTRMSPQMVVGVSKIYGFVKEASLARTSTIYLKIRKVRLFGSWRKVEAVNLPDAADVDFVPNSGCNPTRLCDALRIIVNLLQIFCSSTK</sequence>
<organism evidence="1 2">
    <name type="scientific">Caerostris extrusa</name>
    <name type="common">Bark spider</name>
    <name type="synonym">Caerostris bankana</name>
    <dbReference type="NCBI Taxonomy" id="172846"/>
    <lineage>
        <taxon>Eukaryota</taxon>
        <taxon>Metazoa</taxon>
        <taxon>Ecdysozoa</taxon>
        <taxon>Arthropoda</taxon>
        <taxon>Chelicerata</taxon>
        <taxon>Arachnida</taxon>
        <taxon>Araneae</taxon>
        <taxon>Araneomorphae</taxon>
        <taxon>Entelegynae</taxon>
        <taxon>Araneoidea</taxon>
        <taxon>Araneidae</taxon>
        <taxon>Caerostris</taxon>
    </lineage>
</organism>
<dbReference type="EMBL" id="BPLR01012909">
    <property type="protein sequence ID" value="GIY57461.1"/>
    <property type="molecule type" value="Genomic_DNA"/>
</dbReference>
<proteinExistence type="predicted"/>
<protein>
    <submittedName>
        <fullName evidence="1">Uncharacterized protein</fullName>
    </submittedName>
</protein>
<evidence type="ECO:0000313" key="2">
    <source>
        <dbReference type="Proteomes" id="UP001054945"/>
    </source>
</evidence>
<reference evidence="1 2" key="1">
    <citation type="submission" date="2021-06" db="EMBL/GenBank/DDBJ databases">
        <title>Caerostris extrusa draft genome.</title>
        <authorList>
            <person name="Kono N."/>
            <person name="Arakawa K."/>
        </authorList>
    </citation>
    <scope>NUCLEOTIDE SEQUENCE [LARGE SCALE GENOMIC DNA]</scope>
</reference>
<comment type="caution">
    <text evidence="1">The sequence shown here is derived from an EMBL/GenBank/DDBJ whole genome shotgun (WGS) entry which is preliminary data.</text>
</comment>
<dbReference type="AlphaFoldDB" id="A0AAV4UHZ6"/>
<evidence type="ECO:0000313" key="1">
    <source>
        <dbReference type="EMBL" id="GIY57461.1"/>
    </source>
</evidence>
<gene>
    <name evidence="1" type="ORF">CEXT_744961</name>
</gene>
<name>A0AAV4UHZ6_CAEEX</name>
<accession>A0AAV4UHZ6</accession>
<dbReference type="Proteomes" id="UP001054945">
    <property type="component" value="Unassembled WGS sequence"/>
</dbReference>
<keyword evidence="2" id="KW-1185">Reference proteome</keyword>